<dbReference type="InterPro" id="IPR046357">
    <property type="entry name" value="PPIase_dom_sf"/>
</dbReference>
<reference evidence="11 12" key="1">
    <citation type="submission" date="2015-04" db="EMBL/GenBank/DDBJ databases">
        <title>Draft Genome Sequence of the Novel Agar-Digesting Marine Bacterium Q1.</title>
        <authorList>
            <person name="Li Y."/>
            <person name="Li D."/>
            <person name="Chen G."/>
            <person name="Du Z."/>
        </authorList>
    </citation>
    <scope>NUCLEOTIDE SEQUENCE [LARGE SCALE GENOMIC DNA]</scope>
    <source>
        <strain evidence="11 12">Q1</strain>
    </source>
</reference>
<dbReference type="AlphaFoldDB" id="A0A0J8GQT7"/>
<dbReference type="PATRIC" id="fig|1513271.3.peg.2333"/>
<dbReference type="Gene3D" id="3.10.50.40">
    <property type="match status" value="1"/>
</dbReference>
<evidence type="ECO:0000313" key="12">
    <source>
        <dbReference type="Proteomes" id="UP000037600"/>
    </source>
</evidence>
<dbReference type="SUPFAM" id="SSF54534">
    <property type="entry name" value="FKBP-like"/>
    <property type="match status" value="1"/>
</dbReference>
<dbReference type="PANTHER" id="PTHR43811">
    <property type="entry name" value="FKBP-TYPE PEPTIDYL-PROLYL CIS-TRANS ISOMERASE FKPA"/>
    <property type="match status" value="1"/>
</dbReference>
<evidence type="ECO:0000256" key="2">
    <source>
        <dbReference type="ARBA" id="ARBA00006577"/>
    </source>
</evidence>
<evidence type="ECO:0000256" key="8">
    <source>
        <dbReference type="SAM" id="Coils"/>
    </source>
</evidence>
<dbReference type="NCBIfam" id="NF008602">
    <property type="entry name" value="PRK11570.1"/>
    <property type="match status" value="1"/>
</dbReference>
<keyword evidence="5 6" id="KW-0413">Isomerase</keyword>
<dbReference type="EC" id="5.2.1.8" evidence="7"/>
<feature type="signal peptide" evidence="9">
    <location>
        <begin position="1"/>
        <end position="23"/>
    </location>
</feature>
<evidence type="ECO:0000256" key="1">
    <source>
        <dbReference type="ARBA" id="ARBA00000971"/>
    </source>
</evidence>
<feature type="domain" description="PPIase FKBP-type" evidence="10">
    <location>
        <begin position="170"/>
        <end position="255"/>
    </location>
</feature>
<evidence type="ECO:0000259" key="10">
    <source>
        <dbReference type="PROSITE" id="PS50059"/>
    </source>
</evidence>
<dbReference type="InterPro" id="IPR001179">
    <property type="entry name" value="PPIase_FKBP_dom"/>
</dbReference>
<evidence type="ECO:0000256" key="3">
    <source>
        <dbReference type="ARBA" id="ARBA00022729"/>
    </source>
</evidence>
<evidence type="ECO:0000256" key="9">
    <source>
        <dbReference type="SAM" id="SignalP"/>
    </source>
</evidence>
<proteinExistence type="inferred from homology"/>
<dbReference type="PROSITE" id="PS50059">
    <property type="entry name" value="FKBP_PPIASE"/>
    <property type="match status" value="1"/>
</dbReference>
<dbReference type="InterPro" id="IPR000774">
    <property type="entry name" value="PPIase_FKBP_N"/>
</dbReference>
<keyword evidence="3 9" id="KW-0732">Signal</keyword>
<keyword evidence="12" id="KW-1185">Reference proteome</keyword>
<dbReference type="STRING" id="1513271.XM47_11470"/>
<dbReference type="OrthoDB" id="9814548at2"/>
<dbReference type="FunFam" id="3.10.50.40:FF:000045">
    <property type="entry name" value="Peptidyl-prolyl cis-trans isomerase"/>
    <property type="match status" value="1"/>
</dbReference>
<evidence type="ECO:0000313" key="11">
    <source>
        <dbReference type="EMBL" id="KMT65077.1"/>
    </source>
</evidence>
<evidence type="ECO:0000256" key="7">
    <source>
        <dbReference type="RuleBase" id="RU003915"/>
    </source>
</evidence>
<feature type="coiled-coil region" evidence="8">
    <location>
        <begin position="101"/>
        <end position="128"/>
    </location>
</feature>
<dbReference type="RefSeq" id="WP_048692602.1">
    <property type="nucleotide sequence ID" value="NZ_KQ130491.1"/>
</dbReference>
<dbReference type="Pfam" id="PF01346">
    <property type="entry name" value="FKBP_N"/>
    <property type="match status" value="1"/>
</dbReference>
<feature type="chain" id="PRO_5005298674" description="Peptidyl-prolyl cis-trans isomerase" evidence="9">
    <location>
        <begin position="24"/>
        <end position="256"/>
    </location>
</feature>
<gene>
    <name evidence="11" type="ORF">XM47_11470</name>
</gene>
<dbReference type="PROSITE" id="PS51257">
    <property type="entry name" value="PROKAR_LIPOPROTEIN"/>
    <property type="match status" value="1"/>
</dbReference>
<dbReference type="GO" id="GO:0003755">
    <property type="term" value="F:peptidyl-prolyl cis-trans isomerase activity"/>
    <property type="evidence" value="ECO:0007669"/>
    <property type="project" value="UniProtKB-UniRule"/>
</dbReference>
<dbReference type="PANTHER" id="PTHR43811:SF19">
    <property type="entry name" value="39 KDA FK506-BINDING NUCLEAR PROTEIN"/>
    <property type="match status" value="1"/>
</dbReference>
<keyword evidence="4 6" id="KW-0697">Rotamase</keyword>
<evidence type="ECO:0000256" key="6">
    <source>
        <dbReference type="PROSITE-ProRule" id="PRU00277"/>
    </source>
</evidence>
<dbReference type="InterPro" id="IPR036944">
    <property type="entry name" value="PPIase_FKBP_N_sf"/>
</dbReference>
<name>A0A0J8GQT7_9ALTE</name>
<organism evidence="11 12">
    <name type="scientific">Catenovulum maritimum</name>
    <dbReference type="NCBI Taxonomy" id="1513271"/>
    <lineage>
        <taxon>Bacteria</taxon>
        <taxon>Pseudomonadati</taxon>
        <taxon>Pseudomonadota</taxon>
        <taxon>Gammaproteobacteria</taxon>
        <taxon>Alteromonadales</taxon>
        <taxon>Alteromonadaceae</taxon>
        <taxon>Catenovulum</taxon>
    </lineage>
</organism>
<evidence type="ECO:0000256" key="5">
    <source>
        <dbReference type="ARBA" id="ARBA00023235"/>
    </source>
</evidence>
<keyword evidence="8" id="KW-0175">Coiled coil</keyword>
<dbReference type="Proteomes" id="UP000037600">
    <property type="component" value="Unassembled WGS sequence"/>
</dbReference>
<dbReference type="Pfam" id="PF00254">
    <property type="entry name" value="FKBP_C"/>
    <property type="match status" value="1"/>
</dbReference>
<dbReference type="EMBL" id="LAZL01000016">
    <property type="protein sequence ID" value="KMT65077.1"/>
    <property type="molecule type" value="Genomic_DNA"/>
</dbReference>
<comment type="caution">
    <text evidence="11">The sequence shown here is derived from an EMBL/GenBank/DDBJ whole genome shotgun (WGS) entry which is preliminary data.</text>
</comment>
<accession>A0A0J8GQT7</accession>
<dbReference type="Gene3D" id="1.10.287.460">
    <property type="entry name" value="Peptidyl-prolyl cis-trans isomerase, FKBP-type, N-terminal domain"/>
    <property type="match status" value="1"/>
</dbReference>
<dbReference type="GO" id="GO:0006457">
    <property type="term" value="P:protein folding"/>
    <property type="evidence" value="ECO:0007669"/>
    <property type="project" value="InterPro"/>
</dbReference>
<comment type="catalytic activity">
    <reaction evidence="1 6 7">
        <text>[protein]-peptidylproline (omega=180) = [protein]-peptidylproline (omega=0)</text>
        <dbReference type="Rhea" id="RHEA:16237"/>
        <dbReference type="Rhea" id="RHEA-COMP:10747"/>
        <dbReference type="Rhea" id="RHEA-COMP:10748"/>
        <dbReference type="ChEBI" id="CHEBI:83833"/>
        <dbReference type="ChEBI" id="CHEBI:83834"/>
        <dbReference type="EC" id="5.2.1.8"/>
    </reaction>
</comment>
<evidence type="ECO:0000256" key="4">
    <source>
        <dbReference type="ARBA" id="ARBA00023110"/>
    </source>
</evidence>
<sequence length="256" mass="27422">MKKIGVVSSLAAALILAGCGKDAANAAVSEQAEVKTEQTKQEEAVTLQTLTEKQAYGLGVNFGTQLKSTVEQINSVGIALDMELVKKGMTDAVAGTPSLSQEDIQTALQELQKQHQELEQAKRAEDGKQFIEEGQTFLAENAKKEGVVTTESGLQYEIVTAADGEKPKATDTVTVHYTGTLLNGEKFDSSVDRGQPASFPLNRVIPGWTEGVQLMPVGSKFRFYIPYNLAYGEGGSGSIPPYSTLIFDVELISIDG</sequence>
<comment type="similarity">
    <text evidence="2 7">Belongs to the FKBP-type PPIase family.</text>
</comment>
<protein>
    <recommendedName>
        <fullName evidence="7">Peptidyl-prolyl cis-trans isomerase</fullName>
        <ecNumber evidence="7">5.2.1.8</ecNumber>
    </recommendedName>
</protein>